<sequence length="229" mass="24996">MDKSSTTHVEPLDLQKSNKEDQLEDTPRQSTSFLTQDEYTFVIDRIHRDRADVVVEPFSMRKYLFAGLDLNIWGFGLVYYCTTTTACAIAYFLPLIYQDGMGLSQGASLCLFAPPYAAAGMVMYATSWAGDKYRARGPVIVFNAMLTLIGLPLLVVGFAKSNGPTLVGCFFTTIGANSNVPAAMAYQVCVFCLSARRNVTHDGRRIMFAGSGNAPSAAQSLLVWVPVGE</sequence>
<dbReference type="RefSeq" id="XP_043129336.1">
    <property type="nucleotide sequence ID" value="XM_043273401.1"/>
</dbReference>
<evidence type="ECO:0000256" key="6">
    <source>
        <dbReference type="SAM" id="MobiDB-lite"/>
    </source>
</evidence>
<keyword evidence="2" id="KW-0813">Transport</keyword>
<dbReference type="AlphaFoldDB" id="A0A9P3C1J8"/>
<keyword evidence="5 7" id="KW-0472">Membrane</keyword>
<dbReference type="PANTHER" id="PTHR43791:SF47">
    <property type="entry name" value="MAJOR FACILITATOR SUPERFAMILY (MFS) PROFILE DOMAIN-CONTAINING PROTEIN-RELATED"/>
    <property type="match status" value="1"/>
</dbReference>
<keyword evidence="4 7" id="KW-1133">Transmembrane helix</keyword>
<evidence type="ECO:0000256" key="1">
    <source>
        <dbReference type="ARBA" id="ARBA00004141"/>
    </source>
</evidence>
<feature type="compositionally biased region" description="Basic and acidic residues" evidence="6">
    <location>
        <begin position="1"/>
        <end position="27"/>
    </location>
</feature>
<dbReference type="SUPFAM" id="SSF103473">
    <property type="entry name" value="MFS general substrate transporter"/>
    <property type="match status" value="1"/>
</dbReference>
<feature type="region of interest" description="Disordered" evidence="6">
    <location>
        <begin position="1"/>
        <end position="29"/>
    </location>
</feature>
<keyword evidence="9" id="KW-1185">Reference proteome</keyword>
<dbReference type="Gene3D" id="1.20.1250.20">
    <property type="entry name" value="MFS general substrate transporter like domains"/>
    <property type="match status" value="1"/>
</dbReference>
<keyword evidence="3 7" id="KW-0812">Transmembrane</keyword>
<gene>
    <name evidence="8" type="ORF">Aspvir_001793</name>
</gene>
<feature type="transmembrane region" description="Helical" evidence="7">
    <location>
        <begin position="105"/>
        <end position="127"/>
    </location>
</feature>
<dbReference type="InterPro" id="IPR011701">
    <property type="entry name" value="MFS"/>
</dbReference>
<dbReference type="GO" id="GO:0022857">
    <property type="term" value="F:transmembrane transporter activity"/>
    <property type="evidence" value="ECO:0007669"/>
    <property type="project" value="InterPro"/>
</dbReference>
<evidence type="ECO:0000256" key="5">
    <source>
        <dbReference type="ARBA" id="ARBA00023136"/>
    </source>
</evidence>
<evidence type="ECO:0000313" key="9">
    <source>
        <dbReference type="Proteomes" id="UP000710440"/>
    </source>
</evidence>
<reference evidence="8 9" key="1">
    <citation type="submission" date="2021-02" db="EMBL/GenBank/DDBJ databases">
        <title>Pan-genome distribution and transcriptional activeness of fungal secondary metabolism genes in Aspergillus section Fumigati.</title>
        <authorList>
            <person name="Takahashi H."/>
            <person name="Umemura M."/>
            <person name="Ninomiya A."/>
            <person name="Kusuya Y."/>
            <person name="Urayama S."/>
            <person name="Shimizu M."/>
            <person name="Watanabe A."/>
            <person name="Kamei K."/>
            <person name="Yaguchi T."/>
            <person name="Hagiwara D."/>
        </authorList>
    </citation>
    <scope>NUCLEOTIDE SEQUENCE [LARGE SCALE GENOMIC DNA]</scope>
    <source>
        <strain evidence="8 9">IFM 47045</strain>
    </source>
</reference>
<dbReference type="PANTHER" id="PTHR43791">
    <property type="entry name" value="PERMEASE-RELATED"/>
    <property type="match status" value="1"/>
</dbReference>
<evidence type="ECO:0000256" key="4">
    <source>
        <dbReference type="ARBA" id="ARBA00022989"/>
    </source>
</evidence>
<dbReference type="EMBL" id="BOPL01000010">
    <property type="protein sequence ID" value="GIK06150.1"/>
    <property type="molecule type" value="Genomic_DNA"/>
</dbReference>
<protein>
    <recommendedName>
        <fullName evidence="10">Major facilitator superfamily (MFS) profile domain-containing protein</fullName>
    </recommendedName>
</protein>
<name>A0A9P3C1J8_ASPVI</name>
<comment type="subcellular location">
    <subcellularLocation>
        <location evidence="1">Membrane</location>
        <topology evidence="1">Multi-pass membrane protein</topology>
    </subcellularLocation>
</comment>
<comment type="caution">
    <text evidence="8">The sequence shown here is derived from an EMBL/GenBank/DDBJ whole genome shotgun (WGS) entry which is preliminary data.</text>
</comment>
<dbReference type="GeneID" id="66929775"/>
<feature type="transmembrane region" description="Helical" evidence="7">
    <location>
        <begin position="70"/>
        <end position="93"/>
    </location>
</feature>
<evidence type="ECO:0000256" key="7">
    <source>
        <dbReference type="SAM" id="Phobius"/>
    </source>
</evidence>
<dbReference type="Proteomes" id="UP000710440">
    <property type="component" value="Unassembled WGS sequence"/>
</dbReference>
<evidence type="ECO:0008006" key="10">
    <source>
        <dbReference type="Google" id="ProtNLM"/>
    </source>
</evidence>
<dbReference type="OrthoDB" id="3639251at2759"/>
<proteinExistence type="predicted"/>
<evidence type="ECO:0000313" key="8">
    <source>
        <dbReference type="EMBL" id="GIK06150.1"/>
    </source>
</evidence>
<evidence type="ECO:0000256" key="3">
    <source>
        <dbReference type="ARBA" id="ARBA00022692"/>
    </source>
</evidence>
<dbReference type="Pfam" id="PF07690">
    <property type="entry name" value="MFS_1"/>
    <property type="match status" value="1"/>
</dbReference>
<organism evidence="8 9">
    <name type="scientific">Aspergillus viridinutans</name>
    <dbReference type="NCBI Taxonomy" id="75553"/>
    <lineage>
        <taxon>Eukaryota</taxon>
        <taxon>Fungi</taxon>
        <taxon>Dikarya</taxon>
        <taxon>Ascomycota</taxon>
        <taxon>Pezizomycotina</taxon>
        <taxon>Eurotiomycetes</taxon>
        <taxon>Eurotiomycetidae</taxon>
        <taxon>Eurotiales</taxon>
        <taxon>Aspergillaceae</taxon>
        <taxon>Aspergillus</taxon>
        <taxon>Aspergillus subgen. Fumigati</taxon>
    </lineage>
</organism>
<evidence type="ECO:0000256" key="2">
    <source>
        <dbReference type="ARBA" id="ARBA00022448"/>
    </source>
</evidence>
<feature type="transmembrane region" description="Helical" evidence="7">
    <location>
        <begin position="139"/>
        <end position="159"/>
    </location>
</feature>
<dbReference type="InterPro" id="IPR036259">
    <property type="entry name" value="MFS_trans_sf"/>
</dbReference>
<dbReference type="GO" id="GO:0016020">
    <property type="term" value="C:membrane"/>
    <property type="evidence" value="ECO:0007669"/>
    <property type="project" value="UniProtKB-SubCell"/>
</dbReference>
<accession>A0A9P3C1J8</accession>